<dbReference type="RefSeq" id="WP_349282519.1">
    <property type="nucleotide sequence ID" value="NZ_CP157677.1"/>
</dbReference>
<gene>
    <name evidence="1" type="ORF">ABLV49_23380</name>
</gene>
<dbReference type="AlphaFoldDB" id="A0AAU7LYI5"/>
<dbReference type="SUPFAM" id="SSF46689">
    <property type="entry name" value="Homeodomain-like"/>
    <property type="match status" value="1"/>
</dbReference>
<organism evidence="1">
    <name type="scientific">Polaromonas hydrogenivorans</name>
    <dbReference type="NCBI Taxonomy" id="335476"/>
    <lineage>
        <taxon>Bacteria</taxon>
        <taxon>Pseudomonadati</taxon>
        <taxon>Pseudomonadota</taxon>
        <taxon>Betaproteobacteria</taxon>
        <taxon>Burkholderiales</taxon>
        <taxon>Comamonadaceae</taxon>
        <taxon>Polaromonas</taxon>
    </lineage>
</organism>
<accession>A0AAU7LYI5</accession>
<sequence>MPIDRDKHDKQAVLRQHAALNPRPHGVTHALFASNEFFDPDDVVQVKYEMLRLVNIDKRSISEAAKACGFSRPSFYQAMTAFDNGGLAGLLAHKSGPHGGHKLTPTVLQFICEARATDPDIRAERLAELVRQSFGVQVHPRSIERQLLRKKKTALMPVSPAPLPRGDSLVARYEDLRQQVLGRSAVQPQGLALFTRRGMCAWMQAWSQCVAPTPTPAPPQGDQQICPAQLHRDVAMLLASMVLFNRQEAIA</sequence>
<keyword evidence="1" id="KW-0614">Plasmid</keyword>
<geneLocation type="plasmid" evidence="1">
    <name>p2</name>
</geneLocation>
<dbReference type="EMBL" id="CP157677">
    <property type="protein sequence ID" value="XBP72749.1"/>
    <property type="molecule type" value="Genomic_DNA"/>
</dbReference>
<name>A0AAU7LYI5_9BURK</name>
<reference evidence="1" key="1">
    <citation type="submission" date="2024-05" db="EMBL/GenBank/DDBJ databases">
        <authorList>
            <person name="Bunk B."/>
            <person name="Swiderski J."/>
            <person name="Sproer C."/>
            <person name="Thiel V."/>
        </authorList>
    </citation>
    <scope>NUCLEOTIDE SEQUENCE</scope>
    <source>
        <strain evidence="1">DSM 17735</strain>
        <plasmid evidence="1">p2</plasmid>
    </source>
</reference>
<dbReference type="InterPro" id="IPR009057">
    <property type="entry name" value="Homeodomain-like_sf"/>
</dbReference>
<protein>
    <submittedName>
        <fullName evidence="1">Helix-turn-helix domain-containing protein</fullName>
    </submittedName>
</protein>
<evidence type="ECO:0000313" key="1">
    <source>
        <dbReference type="EMBL" id="XBP72749.1"/>
    </source>
</evidence>
<dbReference type="Pfam" id="PF13551">
    <property type="entry name" value="HTH_29"/>
    <property type="match status" value="1"/>
</dbReference>
<proteinExistence type="predicted"/>